<keyword evidence="6" id="KW-1185">Reference proteome</keyword>
<dbReference type="Pfam" id="PF13360">
    <property type="entry name" value="PQQ_2"/>
    <property type="match status" value="2"/>
</dbReference>
<dbReference type="OrthoDB" id="416253at2759"/>
<dbReference type="SUPFAM" id="SSF50998">
    <property type="entry name" value="Quinoprotein alcohol dehydrogenase-like"/>
    <property type="match status" value="1"/>
</dbReference>
<feature type="domain" description="Pyrrolo-quinoline quinone repeat" evidence="4">
    <location>
        <begin position="435"/>
        <end position="501"/>
    </location>
</feature>
<reference evidence="5 6" key="1">
    <citation type="submission" date="2020-09" db="EMBL/GenBank/DDBJ databases">
        <title>De no assembly of potato wild relative species, Solanum commersonii.</title>
        <authorList>
            <person name="Cho K."/>
        </authorList>
    </citation>
    <scope>NUCLEOTIDE SEQUENCE [LARGE SCALE GENOMIC DNA]</scope>
    <source>
        <strain evidence="5">LZ3.2</strain>
        <tissue evidence="5">Leaf</tissue>
    </source>
</reference>
<evidence type="ECO:0000313" key="6">
    <source>
        <dbReference type="Proteomes" id="UP000824120"/>
    </source>
</evidence>
<dbReference type="GO" id="GO:0016491">
    <property type="term" value="F:oxidoreductase activity"/>
    <property type="evidence" value="ECO:0007669"/>
    <property type="project" value="UniProtKB-KW"/>
</dbReference>
<comment type="caution">
    <text evidence="5">The sequence shown here is derived from an EMBL/GenBank/DDBJ whole genome shotgun (WGS) entry which is preliminary data.</text>
</comment>
<sequence length="651" mass="70258">MLLTDSDEFNDFCLDMIRNEDTRNKVGVVFVVDRMREWLNHGGDITNRRSAPGEILISPRTINKLKLKWKFLAGFDITATPAVANGVVYFPSWNGNLYAVNAINGGLIWQQNLTRLTGLPIPPGRTVNLTVSRATPVVANDLLLVGIYGPAVVIAVRRSTGALDWSTQLDPRPLALITQSGTVHLGGYYVGVSSVENTVPSAAQCCIFRGSLVKLNVRTGAIIWQTYTLPDNGGRLGGYSGASIWGSSPAIDIARGHVYVGTGNLYSAPPEVLKCQAAQNNRTTPPAVPDQCIGKDIHFDSILALDLYSGQIVWATQLGGYDVFTFACLVPNNPDCPPGPNVDADFGEAPMMLTILSNGKFRDVVVAVQKSGFAWALDRNNGNIVWFKKAGPGGAEGGGIWGAATDGRRVYTNIANGNRLPFTLAPSTQTTTAGGWVAMNANTGQILWTTANPSNETSPGPVTIVNGVLFAGSVAPNGPLYAMDASNGKILWTFNTGATIYGGASISYGCVFIGHGYSVGLAKLFHPTWTTGTSLFAFCIKVGPERLEGGGIWDAATDENSWWTGAWQWTQSRPNRMDHCKPEQQHDLWHLMYLCMPWMQILWSFNTDATIYGGASISYGCVYVCHGYSIGLAKFHPTWTSGTSLFAFFIE</sequence>
<dbReference type="InterPro" id="IPR011047">
    <property type="entry name" value="Quinoprotein_ADH-like_sf"/>
</dbReference>
<evidence type="ECO:0000256" key="2">
    <source>
        <dbReference type="ARBA" id="ARBA00008156"/>
    </source>
</evidence>
<comment type="cofactor">
    <cofactor evidence="1">
        <name>pyrroloquinoline quinone</name>
        <dbReference type="ChEBI" id="CHEBI:58442"/>
    </cofactor>
</comment>
<evidence type="ECO:0000256" key="3">
    <source>
        <dbReference type="ARBA" id="ARBA00023002"/>
    </source>
</evidence>
<keyword evidence="3" id="KW-0560">Oxidoreductase</keyword>
<dbReference type="InterPro" id="IPR018391">
    <property type="entry name" value="PQQ_b-propeller_rpt"/>
</dbReference>
<proteinExistence type="inferred from homology"/>
<organism evidence="5 6">
    <name type="scientific">Solanum commersonii</name>
    <name type="common">Commerson's wild potato</name>
    <name type="synonym">Commerson's nightshade</name>
    <dbReference type="NCBI Taxonomy" id="4109"/>
    <lineage>
        <taxon>Eukaryota</taxon>
        <taxon>Viridiplantae</taxon>
        <taxon>Streptophyta</taxon>
        <taxon>Embryophyta</taxon>
        <taxon>Tracheophyta</taxon>
        <taxon>Spermatophyta</taxon>
        <taxon>Magnoliopsida</taxon>
        <taxon>eudicotyledons</taxon>
        <taxon>Gunneridae</taxon>
        <taxon>Pentapetalae</taxon>
        <taxon>asterids</taxon>
        <taxon>lamiids</taxon>
        <taxon>Solanales</taxon>
        <taxon>Solanaceae</taxon>
        <taxon>Solanoideae</taxon>
        <taxon>Solaneae</taxon>
        <taxon>Solanum</taxon>
    </lineage>
</organism>
<name>A0A9J6AYK3_SOLCO</name>
<evidence type="ECO:0000313" key="5">
    <source>
        <dbReference type="EMBL" id="KAG5629598.1"/>
    </source>
</evidence>
<dbReference type="AlphaFoldDB" id="A0A9J6AYK3"/>
<dbReference type="PANTHER" id="PTHR32303">
    <property type="entry name" value="QUINOPROTEIN ALCOHOL DEHYDROGENASE (CYTOCHROME C)"/>
    <property type="match status" value="1"/>
</dbReference>
<feature type="domain" description="Pyrrolo-quinoline quinone repeat" evidence="4">
    <location>
        <begin position="76"/>
        <end position="316"/>
    </location>
</feature>
<dbReference type="Proteomes" id="UP000824120">
    <property type="component" value="Chromosome 1"/>
</dbReference>
<dbReference type="Gene3D" id="2.140.10.10">
    <property type="entry name" value="Quinoprotein alcohol dehydrogenase-like superfamily"/>
    <property type="match status" value="1"/>
</dbReference>
<evidence type="ECO:0000256" key="1">
    <source>
        <dbReference type="ARBA" id="ARBA00001931"/>
    </source>
</evidence>
<gene>
    <name evidence="5" type="ORF">H5410_001315</name>
</gene>
<dbReference type="EMBL" id="JACXVP010000001">
    <property type="protein sequence ID" value="KAG5629598.1"/>
    <property type="molecule type" value="Genomic_DNA"/>
</dbReference>
<evidence type="ECO:0000259" key="4">
    <source>
        <dbReference type="Pfam" id="PF13360"/>
    </source>
</evidence>
<accession>A0A9J6AYK3</accession>
<dbReference type="SMART" id="SM00564">
    <property type="entry name" value="PQQ"/>
    <property type="match status" value="6"/>
</dbReference>
<comment type="similarity">
    <text evidence="2">Belongs to the bacterial PQQ dehydrogenase family.</text>
</comment>
<dbReference type="InterPro" id="IPR002372">
    <property type="entry name" value="PQQ_rpt_dom"/>
</dbReference>
<dbReference type="PANTHER" id="PTHR32303:SF18">
    <property type="entry name" value="POLYVINYLALCOHOL DEHYDROGENASE-LIKE"/>
    <property type="match status" value="1"/>
</dbReference>
<protein>
    <recommendedName>
        <fullName evidence="4">Pyrrolo-quinoline quinone repeat domain-containing protein</fullName>
    </recommendedName>
</protein>